<dbReference type="Proteomes" id="UP000800036">
    <property type="component" value="Unassembled WGS sequence"/>
</dbReference>
<protein>
    <submittedName>
        <fullName evidence="1">Uncharacterized protein</fullName>
    </submittedName>
</protein>
<dbReference type="EMBL" id="ML976687">
    <property type="protein sequence ID" value="KAF1972338.1"/>
    <property type="molecule type" value="Genomic_DNA"/>
</dbReference>
<sequence length="62" mass="7070">MSYPRLASLRTIRRHINGNLLPRNVLRGTPYRQRVFTLLHVRVESLLGGLLGVVGWNGMMRG</sequence>
<keyword evidence="2" id="KW-1185">Reference proteome</keyword>
<evidence type="ECO:0000313" key="2">
    <source>
        <dbReference type="Proteomes" id="UP000800036"/>
    </source>
</evidence>
<name>A0A6A5V648_9PLEO</name>
<accession>A0A6A5V648</accession>
<proteinExistence type="predicted"/>
<reference evidence="1" key="1">
    <citation type="journal article" date="2020" name="Stud. Mycol.">
        <title>101 Dothideomycetes genomes: a test case for predicting lifestyles and emergence of pathogens.</title>
        <authorList>
            <person name="Haridas S."/>
            <person name="Albert R."/>
            <person name="Binder M."/>
            <person name="Bloem J."/>
            <person name="Labutti K."/>
            <person name="Salamov A."/>
            <person name="Andreopoulos B."/>
            <person name="Baker S."/>
            <person name="Barry K."/>
            <person name="Bills G."/>
            <person name="Bluhm B."/>
            <person name="Cannon C."/>
            <person name="Castanera R."/>
            <person name="Culley D."/>
            <person name="Daum C."/>
            <person name="Ezra D."/>
            <person name="Gonzalez J."/>
            <person name="Henrissat B."/>
            <person name="Kuo A."/>
            <person name="Liang C."/>
            <person name="Lipzen A."/>
            <person name="Lutzoni F."/>
            <person name="Magnuson J."/>
            <person name="Mondo S."/>
            <person name="Nolan M."/>
            <person name="Ohm R."/>
            <person name="Pangilinan J."/>
            <person name="Park H.-J."/>
            <person name="Ramirez L."/>
            <person name="Alfaro M."/>
            <person name="Sun H."/>
            <person name="Tritt A."/>
            <person name="Yoshinaga Y."/>
            <person name="Zwiers L.-H."/>
            <person name="Turgeon B."/>
            <person name="Goodwin S."/>
            <person name="Spatafora J."/>
            <person name="Crous P."/>
            <person name="Grigoriev I."/>
        </authorList>
    </citation>
    <scope>NUCLEOTIDE SEQUENCE</scope>
    <source>
        <strain evidence="1">CBS 107.79</strain>
    </source>
</reference>
<organism evidence="1 2">
    <name type="scientific">Bimuria novae-zelandiae CBS 107.79</name>
    <dbReference type="NCBI Taxonomy" id="1447943"/>
    <lineage>
        <taxon>Eukaryota</taxon>
        <taxon>Fungi</taxon>
        <taxon>Dikarya</taxon>
        <taxon>Ascomycota</taxon>
        <taxon>Pezizomycotina</taxon>
        <taxon>Dothideomycetes</taxon>
        <taxon>Pleosporomycetidae</taxon>
        <taxon>Pleosporales</taxon>
        <taxon>Massarineae</taxon>
        <taxon>Didymosphaeriaceae</taxon>
        <taxon>Bimuria</taxon>
    </lineage>
</organism>
<evidence type="ECO:0000313" key="1">
    <source>
        <dbReference type="EMBL" id="KAF1972338.1"/>
    </source>
</evidence>
<dbReference type="AlphaFoldDB" id="A0A6A5V648"/>
<gene>
    <name evidence="1" type="ORF">BU23DRAFT_162009</name>
</gene>